<dbReference type="InParanoid" id="B9S3M4"/>
<protein>
    <submittedName>
        <fullName evidence="2">UDP-glucose 4-epimerase, putative</fullName>
        <ecNumber evidence="2">5.1.3.5</ecNumber>
    </submittedName>
</protein>
<accession>B9S3M4</accession>
<dbReference type="InterPro" id="IPR016040">
    <property type="entry name" value="NAD(P)-bd_dom"/>
</dbReference>
<reference evidence="3" key="1">
    <citation type="journal article" date="2010" name="Nat. Biotechnol.">
        <title>Draft genome sequence of the oilseed species Ricinus communis.</title>
        <authorList>
            <person name="Chan A.P."/>
            <person name="Crabtree J."/>
            <person name="Zhao Q."/>
            <person name="Lorenzi H."/>
            <person name="Orvis J."/>
            <person name="Puiu D."/>
            <person name="Melake-Berhan A."/>
            <person name="Jones K.M."/>
            <person name="Redman J."/>
            <person name="Chen G."/>
            <person name="Cahoon E.B."/>
            <person name="Gedil M."/>
            <person name="Stanke M."/>
            <person name="Haas B.J."/>
            <person name="Wortman J.R."/>
            <person name="Fraser-Liggett C.M."/>
            <person name="Ravel J."/>
            <person name="Rabinowicz P.D."/>
        </authorList>
    </citation>
    <scope>NUCLEOTIDE SEQUENCE [LARGE SCALE GENOMIC DNA]</scope>
    <source>
        <strain evidence="3">cv. Hale</strain>
    </source>
</reference>
<evidence type="ECO:0000259" key="1">
    <source>
        <dbReference type="Pfam" id="PF16363"/>
    </source>
</evidence>
<dbReference type="Gene3D" id="3.90.25.10">
    <property type="entry name" value="UDP-galactose 4-epimerase, domain 1"/>
    <property type="match status" value="1"/>
</dbReference>
<evidence type="ECO:0000313" key="3">
    <source>
        <dbReference type="Proteomes" id="UP000008311"/>
    </source>
</evidence>
<dbReference type="eggNOG" id="KOG1371">
    <property type="taxonomic scope" value="Eukaryota"/>
</dbReference>
<name>B9S3M4_RICCO</name>
<proteinExistence type="predicted"/>
<dbReference type="Proteomes" id="UP000008311">
    <property type="component" value="Unassembled WGS sequence"/>
</dbReference>
<sequence>MSKKDNLSRGNFVAVKVLQKLFPEPGRLQLIHADLGDAKVNKIFAENAFDAVMHFAAVAYIGESTLGPLSVAGNCCLDHNISSNTLVLLEAMAAHHVKTLIYSSTCTTYGEPEKMPITEETHQKPINPYGKAKKMAEDIIIDFFKTNGMAFMILRYIFNVIGSDPEEHLGESPRPALCEHGRISGACFDAARGIIPGLKIRGTDYKTADGTCERDRIDITDLVNAHMKALAHAKPAKLLLDHDTFLSSRCRSVKEFVEACKKATGVNIKVDYLSRWPGDYAEVYSDPSKIRRELN</sequence>
<dbReference type="GO" id="GO:0050373">
    <property type="term" value="F:UDP-arabinose 4-epimerase activity"/>
    <property type="evidence" value="ECO:0007669"/>
    <property type="project" value="UniProtKB-EC"/>
</dbReference>
<keyword evidence="2" id="KW-0413">Isomerase</keyword>
<dbReference type="STRING" id="3988.B9S3M4"/>
<dbReference type="Gene3D" id="3.40.50.720">
    <property type="entry name" value="NAD(P)-binding Rossmann-like Domain"/>
    <property type="match status" value="1"/>
</dbReference>
<dbReference type="EMBL" id="EQ973859">
    <property type="protein sequence ID" value="EEF41826.1"/>
    <property type="molecule type" value="Genomic_DNA"/>
</dbReference>
<evidence type="ECO:0000313" key="2">
    <source>
        <dbReference type="EMBL" id="EEF41826.1"/>
    </source>
</evidence>
<dbReference type="EC" id="5.1.3.5" evidence="2"/>
<dbReference type="PANTHER" id="PTHR43725">
    <property type="entry name" value="UDP-GLUCOSE 4-EPIMERASE"/>
    <property type="match status" value="1"/>
</dbReference>
<keyword evidence="3" id="KW-1185">Reference proteome</keyword>
<gene>
    <name evidence="2" type="ORF">RCOM_0673220</name>
</gene>
<organism evidence="2 3">
    <name type="scientific">Ricinus communis</name>
    <name type="common">Castor bean</name>
    <dbReference type="NCBI Taxonomy" id="3988"/>
    <lineage>
        <taxon>Eukaryota</taxon>
        <taxon>Viridiplantae</taxon>
        <taxon>Streptophyta</taxon>
        <taxon>Embryophyta</taxon>
        <taxon>Tracheophyta</taxon>
        <taxon>Spermatophyta</taxon>
        <taxon>Magnoliopsida</taxon>
        <taxon>eudicotyledons</taxon>
        <taxon>Gunneridae</taxon>
        <taxon>Pentapetalae</taxon>
        <taxon>rosids</taxon>
        <taxon>fabids</taxon>
        <taxon>Malpighiales</taxon>
        <taxon>Euphorbiaceae</taxon>
        <taxon>Acalyphoideae</taxon>
        <taxon>Acalypheae</taxon>
        <taxon>Ricinus</taxon>
    </lineage>
</organism>
<feature type="domain" description="NAD(P)-binding" evidence="1">
    <location>
        <begin position="24"/>
        <end position="295"/>
    </location>
</feature>
<dbReference type="InterPro" id="IPR036291">
    <property type="entry name" value="NAD(P)-bd_dom_sf"/>
</dbReference>
<dbReference type="PANTHER" id="PTHR43725:SF50">
    <property type="entry name" value="UDP-ARABINOSE 4-EPIMERASE 3-RELATED"/>
    <property type="match status" value="1"/>
</dbReference>
<dbReference type="SUPFAM" id="SSF51735">
    <property type="entry name" value="NAD(P)-binding Rossmann-fold domains"/>
    <property type="match status" value="1"/>
</dbReference>
<dbReference type="AlphaFoldDB" id="B9S3M4"/>
<dbReference type="Pfam" id="PF16363">
    <property type="entry name" value="GDP_Man_Dehyd"/>
    <property type="match status" value="1"/>
</dbReference>